<dbReference type="Pfam" id="PF12043">
    <property type="entry name" value="DUF3527"/>
    <property type="match status" value="1"/>
</dbReference>
<evidence type="ECO:0000313" key="3">
    <source>
        <dbReference type="Proteomes" id="UP000828251"/>
    </source>
</evidence>
<dbReference type="InterPro" id="IPR021916">
    <property type="entry name" value="DUF3527"/>
</dbReference>
<dbReference type="AlphaFoldDB" id="A0A9D3WA11"/>
<feature type="region of interest" description="Disordered" evidence="1">
    <location>
        <begin position="1"/>
        <end position="23"/>
    </location>
</feature>
<gene>
    <name evidence="2" type="ORF">J1N35_008919</name>
</gene>
<accession>A0A9D3WA11</accession>
<sequence length="783" mass="86916">MRDHVREKEKKKNHSNILNSHSFLLKTQSIAHTVKEKGQRSKGKGKGKARTVNESMGLEMDTLDLSPNTVLPPPRQCSNIEKRYPKGKSGRKDEILKVKEGFTEISFRRYRSASCKNMQCRSIGAESNAELKRGSIYQSSKEVSKMKKTGTVEGRRKIELSRSSDTSYSFRFVDSLCNSEDERNSVISAGSNMNSDSVNKPYVEPCSSSGFIEICLSSDNKNLDKRGKQLMESVRIGNKKDVSFGCEPVVRPLDDGNDLEEDTVRKLHKSLSAKVEASYSPSSSESDRFSWTSSRPRFSPIKKMFDPFMKSKSLRSPLGSAAETGMENARRNKTFRQSLLHDFSHSPWNSEPDSLFTTKDRVQSPMASSPVHLHGCLKLGVKHGMPFFEFSMNQPEDAVFLAKQWKQDNAFNWVYTFHSVGNRKKSNASIWGLSDGSKDSSIVAQMQVSCCLCSEIKDNGVLENSMVTEFVLYDIVHARQRVSIQESPDVRKTRVCPSPGSDVGSYASDDGSNAVKLKDHLNVTSDSDEVESVNGSTPLLPANLHPSLETAAVVIQVPFKKRESLKYRRGDKIGYTRHLNLLNLSMVEECKSNVQDSKIQEKVKVVIPTGNHGYPSTETLGPSSLLDRWRNGGGCDCGGWDMACPLVVFGNPSINCSEDQLLVDSEQPFELFLQGAKENTPALTMTAIEGGYAVDFHAKLSALQAFSICVAILHGSETLTTTGEPQTNHLPECNSLKSFLEDEVKFLIEAVTEEEKKKKAGKRAIPIPPSYVINPPFSPIARV</sequence>
<organism evidence="2 3">
    <name type="scientific">Gossypium stocksii</name>
    <dbReference type="NCBI Taxonomy" id="47602"/>
    <lineage>
        <taxon>Eukaryota</taxon>
        <taxon>Viridiplantae</taxon>
        <taxon>Streptophyta</taxon>
        <taxon>Embryophyta</taxon>
        <taxon>Tracheophyta</taxon>
        <taxon>Spermatophyta</taxon>
        <taxon>Magnoliopsida</taxon>
        <taxon>eudicotyledons</taxon>
        <taxon>Gunneridae</taxon>
        <taxon>Pentapetalae</taxon>
        <taxon>rosids</taxon>
        <taxon>malvids</taxon>
        <taxon>Malvales</taxon>
        <taxon>Malvaceae</taxon>
        <taxon>Malvoideae</taxon>
        <taxon>Gossypium</taxon>
    </lineage>
</organism>
<evidence type="ECO:0000256" key="1">
    <source>
        <dbReference type="SAM" id="MobiDB-lite"/>
    </source>
</evidence>
<comment type="caution">
    <text evidence="2">The sequence shown here is derived from an EMBL/GenBank/DDBJ whole genome shotgun (WGS) entry which is preliminary data.</text>
</comment>
<feature type="compositionally biased region" description="Basic and acidic residues" evidence="1">
    <location>
        <begin position="1"/>
        <end position="10"/>
    </location>
</feature>
<name>A0A9D3WA11_9ROSI</name>
<dbReference type="OrthoDB" id="1939710at2759"/>
<dbReference type="EMBL" id="JAIQCV010000003">
    <property type="protein sequence ID" value="KAH1115541.1"/>
    <property type="molecule type" value="Genomic_DNA"/>
</dbReference>
<keyword evidence="3" id="KW-1185">Reference proteome</keyword>
<protein>
    <submittedName>
        <fullName evidence="2">Uncharacterized protein</fullName>
    </submittedName>
</protein>
<feature type="region of interest" description="Disordered" evidence="1">
    <location>
        <begin position="487"/>
        <end position="512"/>
    </location>
</feature>
<evidence type="ECO:0000313" key="2">
    <source>
        <dbReference type="EMBL" id="KAH1115541.1"/>
    </source>
</evidence>
<dbReference type="Proteomes" id="UP000828251">
    <property type="component" value="Unassembled WGS sequence"/>
</dbReference>
<proteinExistence type="predicted"/>
<dbReference type="PANTHER" id="PTHR31390">
    <property type="entry name" value="EXPRESSED PROTEIN"/>
    <property type="match status" value="1"/>
</dbReference>
<dbReference type="PANTHER" id="PTHR31390:SF0">
    <property type="entry name" value="DOMAIN PROTEIN, PUTATIVE (DUF3527)-RELATED"/>
    <property type="match status" value="1"/>
</dbReference>
<reference evidence="2 3" key="1">
    <citation type="journal article" date="2021" name="Plant Biotechnol. J.">
        <title>Multi-omics assisted identification of the key and species-specific regulatory components of drought-tolerant mechanisms in Gossypium stocksii.</title>
        <authorList>
            <person name="Yu D."/>
            <person name="Ke L."/>
            <person name="Zhang D."/>
            <person name="Wu Y."/>
            <person name="Sun Y."/>
            <person name="Mei J."/>
            <person name="Sun J."/>
            <person name="Sun Y."/>
        </authorList>
    </citation>
    <scope>NUCLEOTIDE SEQUENCE [LARGE SCALE GENOMIC DNA]</scope>
    <source>
        <strain evidence="3">cv. E1</strain>
        <tissue evidence="2">Leaf</tissue>
    </source>
</reference>